<dbReference type="InterPro" id="IPR002104">
    <property type="entry name" value="Integrase_catalytic"/>
</dbReference>
<reference evidence="6" key="1">
    <citation type="journal article" date="2021" name="PeerJ">
        <title>Extensive microbial diversity within the chicken gut microbiome revealed by metagenomics and culture.</title>
        <authorList>
            <person name="Gilroy R."/>
            <person name="Ravi A."/>
            <person name="Getino M."/>
            <person name="Pursley I."/>
            <person name="Horton D.L."/>
            <person name="Alikhan N.F."/>
            <person name="Baker D."/>
            <person name="Gharbi K."/>
            <person name="Hall N."/>
            <person name="Watson M."/>
            <person name="Adriaenssens E.M."/>
            <person name="Foster-Nyarko E."/>
            <person name="Jarju S."/>
            <person name="Secka A."/>
            <person name="Antonio M."/>
            <person name="Oren A."/>
            <person name="Chaudhuri R.R."/>
            <person name="La Ragione R."/>
            <person name="Hildebrand F."/>
            <person name="Pallen M.J."/>
        </authorList>
    </citation>
    <scope>NUCLEOTIDE SEQUENCE</scope>
    <source>
        <strain evidence="6">1068</strain>
    </source>
</reference>
<keyword evidence="2" id="KW-0233">DNA recombination</keyword>
<gene>
    <name evidence="6" type="ORF">H9809_08685</name>
</gene>
<evidence type="ECO:0000256" key="2">
    <source>
        <dbReference type="ARBA" id="ARBA00023172"/>
    </source>
</evidence>
<dbReference type="InterPro" id="IPR013762">
    <property type="entry name" value="Integrase-like_cat_sf"/>
</dbReference>
<evidence type="ECO:0000256" key="1">
    <source>
        <dbReference type="ARBA" id="ARBA00023125"/>
    </source>
</evidence>
<evidence type="ECO:0000256" key="3">
    <source>
        <dbReference type="PROSITE-ProRule" id="PRU01248"/>
    </source>
</evidence>
<keyword evidence="1 3" id="KW-0238">DNA-binding</keyword>
<dbReference type="Gene3D" id="1.10.150.130">
    <property type="match status" value="1"/>
</dbReference>
<dbReference type="InterPro" id="IPR050090">
    <property type="entry name" value="Tyrosine_recombinase_XerCD"/>
</dbReference>
<feature type="domain" description="Tyr recombinase" evidence="4">
    <location>
        <begin position="103"/>
        <end position="277"/>
    </location>
</feature>
<dbReference type="Gene3D" id="1.10.443.10">
    <property type="entry name" value="Intergrase catalytic core"/>
    <property type="match status" value="1"/>
</dbReference>
<dbReference type="GO" id="GO:0006310">
    <property type="term" value="P:DNA recombination"/>
    <property type="evidence" value="ECO:0007669"/>
    <property type="project" value="UniProtKB-KW"/>
</dbReference>
<dbReference type="InterPro" id="IPR010998">
    <property type="entry name" value="Integrase_recombinase_N"/>
</dbReference>
<evidence type="ECO:0000259" key="5">
    <source>
        <dbReference type="PROSITE" id="PS51900"/>
    </source>
</evidence>
<comment type="caution">
    <text evidence="6">The sequence shown here is derived from an EMBL/GenBank/DDBJ whole genome shotgun (WGS) entry which is preliminary data.</text>
</comment>
<dbReference type="InterPro" id="IPR011010">
    <property type="entry name" value="DNA_brk_join_enz"/>
</dbReference>
<feature type="domain" description="Core-binding (CB)" evidence="5">
    <location>
        <begin position="7"/>
        <end position="85"/>
    </location>
</feature>
<dbReference type="AlphaFoldDB" id="A0A9D2FSC8"/>
<sequence length="284" mass="33771">MENKNVKIEELDLVEFQNFLRERENAAATIEKYVRDVKTFTRFSGEEIMTKELLLEYKDWLIKHYAVSSANSMMVALNQFLSFIELGRWKLKRIKVQRLNYEGQEKELTKKEYQLLIFTAKKQGKEQLAMIMETMCATGIRVSELKFFRVEDIKQGVVKIWNKGKYRMVVLTDKLRKKLDLYRKKQGIKKGYIFVTRNGRIKDRSNIWREMKNLAKAAKINPDKIFPHNLRHLFARTFYAKTKNLIDLADILGHSSLEVTRIYTYAGIREWKRNIEKLDLLTDL</sequence>
<dbReference type="PROSITE" id="PS51900">
    <property type="entry name" value="CB"/>
    <property type="match status" value="1"/>
</dbReference>
<reference evidence="6" key="2">
    <citation type="submission" date="2021-04" db="EMBL/GenBank/DDBJ databases">
        <authorList>
            <person name="Gilroy R."/>
        </authorList>
    </citation>
    <scope>NUCLEOTIDE SEQUENCE</scope>
    <source>
        <strain evidence="6">1068</strain>
    </source>
</reference>
<dbReference type="EMBL" id="DXBG01000199">
    <property type="protein sequence ID" value="HIZ65955.1"/>
    <property type="molecule type" value="Genomic_DNA"/>
</dbReference>
<dbReference type="PROSITE" id="PS51898">
    <property type="entry name" value="TYR_RECOMBINASE"/>
    <property type="match status" value="1"/>
</dbReference>
<dbReference type="Proteomes" id="UP000824056">
    <property type="component" value="Unassembled WGS sequence"/>
</dbReference>
<protein>
    <submittedName>
        <fullName evidence="6">Tyrosine-type recombinase/integrase</fullName>
    </submittedName>
</protein>
<evidence type="ECO:0000313" key="6">
    <source>
        <dbReference type="EMBL" id="HIZ65955.1"/>
    </source>
</evidence>
<organism evidence="6 7">
    <name type="scientific">Candidatus Blautia pullicola</name>
    <dbReference type="NCBI Taxonomy" id="2838498"/>
    <lineage>
        <taxon>Bacteria</taxon>
        <taxon>Bacillati</taxon>
        <taxon>Bacillota</taxon>
        <taxon>Clostridia</taxon>
        <taxon>Lachnospirales</taxon>
        <taxon>Lachnospiraceae</taxon>
        <taxon>Blautia</taxon>
    </lineage>
</organism>
<dbReference type="PANTHER" id="PTHR30349">
    <property type="entry name" value="PHAGE INTEGRASE-RELATED"/>
    <property type="match status" value="1"/>
</dbReference>
<dbReference type="GO" id="GO:0015074">
    <property type="term" value="P:DNA integration"/>
    <property type="evidence" value="ECO:0007669"/>
    <property type="project" value="InterPro"/>
</dbReference>
<name>A0A9D2FSC8_9FIRM</name>
<dbReference type="PANTHER" id="PTHR30349:SF89">
    <property type="entry name" value="INTEGRASE_RECOMBINASE"/>
    <property type="match status" value="1"/>
</dbReference>
<evidence type="ECO:0000259" key="4">
    <source>
        <dbReference type="PROSITE" id="PS51898"/>
    </source>
</evidence>
<accession>A0A9D2FSC8</accession>
<evidence type="ECO:0000313" key="7">
    <source>
        <dbReference type="Proteomes" id="UP000824056"/>
    </source>
</evidence>
<dbReference type="GO" id="GO:0003677">
    <property type="term" value="F:DNA binding"/>
    <property type="evidence" value="ECO:0007669"/>
    <property type="project" value="UniProtKB-UniRule"/>
</dbReference>
<proteinExistence type="predicted"/>
<dbReference type="InterPro" id="IPR044068">
    <property type="entry name" value="CB"/>
</dbReference>
<dbReference type="SUPFAM" id="SSF56349">
    <property type="entry name" value="DNA breaking-rejoining enzymes"/>
    <property type="match status" value="1"/>
</dbReference>
<dbReference type="Pfam" id="PF00589">
    <property type="entry name" value="Phage_integrase"/>
    <property type="match status" value="1"/>
</dbReference>